<proteinExistence type="predicted"/>
<dbReference type="RefSeq" id="YP_009182300.1">
    <property type="nucleotide sequence ID" value="NC_028491.1"/>
</dbReference>
<dbReference type="EMBL" id="KP296186">
    <property type="protein sequence ID" value="AKN80753.1"/>
    <property type="molecule type" value="Genomic_DNA"/>
</dbReference>
<dbReference type="GeneID" id="26374021"/>
<name>A0A0R7EYU1_9BBAC</name>
<evidence type="ECO:0000313" key="1">
    <source>
        <dbReference type="EMBL" id="AKN80753.1"/>
    </source>
</evidence>
<dbReference type="KEGG" id="vg:26374021"/>
<dbReference type="OrthoDB" id="19990at10239"/>
<keyword evidence="2" id="KW-1185">Reference proteome</keyword>
<evidence type="ECO:0000313" key="2">
    <source>
        <dbReference type="Proteomes" id="UP000203433"/>
    </source>
</evidence>
<reference evidence="1 2" key="1">
    <citation type="journal article" date="2015" name="J. Virol.">
        <title>A betabaculovirus-encoded gp64 homolog is a functional envelope fusion protein.</title>
        <authorList>
            <person name="Ardisson-Araujo D.M."/>
            <person name="Melo F.L."/>
            <person name="Clem R.J."/>
            <person name="Wolff J.L."/>
            <person name="Ribeiro B.M."/>
        </authorList>
    </citation>
    <scope>NUCLEOTIDE SEQUENCE [LARGE SCALE GENOMIC DNA]</scope>
    <source>
        <strain evidence="1 2">Parana-2009</strain>
    </source>
</reference>
<accession>A0A0R7EYU1</accession>
<protein>
    <submittedName>
        <fullName evidence="1">Uncharacterized protein</fullName>
    </submittedName>
</protein>
<gene>
    <name evidence="1" type="primary">ORF-102</name>
</gene>
<organism evidence="1 2">
    <name type="scientific">Diatraea saccharalis granulovirus</name>
    <dbReference type="NCBI Taxonomy" id="1675862"/>
    <lineage>
        <taxon>Viruses</taxon>
        <taxon>Viruses incertae sedis</taxon>
        <taxon>Naldaviricetes</taxon>
        <taxon>Lefavirales</taxon>
        <taxon>Baculoviridae</taxon>
        <taxon>Betabaculovirus</taxon>
        <taxon>Betabaculovirus disaccharalis</taxon>
    </lineage>
</organism>
<sequence length="160" mass="19072">MESQIKKHINVINIVRQMVHMNPFKQTHKIINKVKREYYKKNTPRYSKSLECICDAFEILNDPNKTENLLKNSFMKNCRLTNVVSTVLLNNNINNVMLEKERKVHLVVYLYNDIYLCYECHKMWGGYINLDTECVVTQEEAFIFSCTFFCKCCFVNKLYT</sequence>
<dbReference type="Proteomes" id="UP000203433">
    <property type="component" value="Segment"/>
</dbReference>